<keyword evidence="3" id="KW-1003">Cell membrane</keyword>
<proteinExistence type="inferred from homology"/>
<feature type="transmembrane region" description="Helical" evidence="9">
    <location>
        <begin position="20"/>
        <end position="39"/>
    </location>
</feature>
<evidence type="ECO:0000256" key="4">
    <source>
        <dbReference type="ARBA" id="ARBA00022692"/>
    </source>
</evidence>
<evidence type="ECO:0000313" key="11">
    <source>
        <dbReference type="EMBL" id="MYM56226.1"/>
    </source>
</evidence>
<evidence type="ECO:0000256" key="5">
    <source>
        <dbReference type="ARBA" id="ARBA00022927"/>
    </source>
</evidence>
<keyword evidence="7 9" id="KW-0472">Membrane</keyword>
<keyword evidence="2 8" id="KW-0813">Transport</keyword>
<feature type="transmembrane region" description="Helical" evidence="9">
    <location>
        <begin position="151"/>
        <end position="175"/>
    </location>
</feature>
<dbReference type="GO" id="GO:0005886">
    <property type="term" value="C:plasma membrane"/>
    <property type="evidence" value="ECO:0007669"/>
    <property type="project" value="UniProtKB-SubCell"/>
</dbReference>
<dbReference type="GO" id="GO:0017038">
    <property type="term" value="P:protein import"/>
    <property type="evidence" value="ECO:0007669"/>
    <property type="project" value="TreeGrafter"/>
</dbReference>
<evidence type="ECO:0000313" key="12">
    <source>
        <dbReference type="Proteomes" id="UP000479043"/>
    </source>
</evidence>
<organism evidence="11 12">
    <name type="scientific">Thalassovita mangrovi</name>
    <dbReference type="NCBI Taxonomy" id="2692236"/>
    <lineage>
        <taxon>Bacteria</taxon>
        <taxon>Pseudomonadati</taxon>
        <taxon>Pseudomonadota</taxon>
        <taxon>Alphaproteobacteria</taxon>
        <taxon>Rhodobacterales</taxon>
        <taxon>Roseobacteraceae</taxon>
        <taxon>Thalassovita</taxon>
    </lineage>
</organism>
<reference evidence="11 12" key="1">
    <citation type="submission" date="2020-01" db="EMBL/GenBank/DDBJ databases">
        <authorList>
            <person name="Chen S."/>
        </authorList>
    </citation>
    <scope>NUCLEOTIDE SEQUENCE [LARGE SCALE GENOMIC DNA]</scope>
    <source>
        <strain evidence="11 12">GS-10</strain>
    </source>
</reference>
<dbReference type="Proteomes" id="UP000479043">
    <property type="component" value="Unassembled WGS sequence"/>
</dbReference>
<comment type="subcellular location">
    <subcellularLocation>
        <location evidence="1">Cell membrane</location>
        <topology evidence="1">Multi-pass membrane protein</topology>
    </subcellularLocation>
    <subcellularLocation>
        <location evidence="8">Membrane</location>
        <topology evidence="8">Multi-pass membrane protein</topology>
    </subcellularLocation>
</comment>
<keyword evidence="4 9" id="KW-0812">Transmembrane</keyword>
<keyword evidence="6 9" id="KW-1133">Transmembrane helix</keyword>
<dbReference type="Pfam" id="PF01618">
    <property type="entry name" value="MotA_ExbB"/>
    <property type="match status" value="1"/>
</dbReference>
<dbReference type="EMBL" id="WWEN01000005">
    <property type="protein sequence ID" value="MYM56226.1"/>
    <property type="molecule type" value="Genomic_DNA"/>
</dbReference>
<evidence type="ECO:0000256" key="6">
    <source>
        <dbReference type="ARBA" id="ARBA00022989"/>
    </source>
</evidence>
<dbReference type="PANTHER" id="PTHR30625:SF15">
    <property type="entry name" value="BIOPOLYMER TRANSPORT PROTEIN EXBB"/>
    <property type="match status" value="1"/>
</dbReference>
<evidence type="ECO:0000256" key="1">
    <source>
        <dbReference type="ARBA" id="ARBA00004651"/>
    </source>
</evidence>
<evidence type="ECO:0000259" key="10">
    <source>
        <dbReference type="Pfam" id="PF01618"/>
    </source>
</evidence>
<name>A0A6L8LMI2_9RHOB</name>
<feature type="domain" description="MotA/TolQ/ExbB proton channel" evidence="10">
    <location>
        <begin position="79"/>
        <end position="182"/>
    </location>
</feature>
<keyword evidence="5 8" id="KW-0653">Protein transport</keyword>
<protein>
    <submittedName>
        <fullName evidence="11">MotA/TolQ/ExbB proton channel family protein</fullName>
    </submittedName>
</protein>
<keyword evidence="12" id="KW-1185">Reference proteome</keyword>
<sequence>MIGQAVTAIAALVDLGGPVVAILLCASVLAVALSIYKLWTFQAEGVWRSAALQGLGGDALAAKRGFLAATLHACIRARDAGVAADDLRERAIPRLETGFGRLSAGLRLLDLIAQVAPLLGLFGTVLGMISAFRALQESGASADPTILAGGIWVALVTTAAGLVVAMPASMALSWFDSKIEAHRRIADELLEEVLNPGLLDHGADASERVPHAA</sequence>
<feature type="transmembrane region" description="Helical" evidence="9">
    <location>
        <begin position="111"/>
        <end position="131"/>
    </location>
</feature>
<dbReference type="PANTHER" id="PTHR30625">
    <property type="entry name" value="PROTEIN TOLQ"/>
    <property type="match status" value="1"/>
</dbReference>
<comment type="caution">
    <text evidence="11">The sequence shown here is derived from an EMBL/GenBank/DDBJ whole genome shotgun (WGS) entry which is preliminary data.</text>
</comment>
<evidence type="ECO:0000256" key="2">
    <source>
        <dbReference type="ARBA" id="ARBA00022448"/>
    </source>
</evidence>
<comment type="similarity">
    <text evidence="8">Belongs to the exbB/tolQ family.</text>
</comment>
<dbReference type="InterPro" id="IPR050790">
    <property type="entry name" value="ExbB/TolQ_transport"/>
</dbReference>
<dbReference type="AlphaFoldDB" id="A0A6L8LMI2"/>
<evidence type="ECO:0000256" key="8">
    <source>
        <dbReference type="RuleBase" id="RU004057"/>
    </source>
</evidence>
<dbReference type="RefSeq" id="WP_160974067.1">
    <property type="nucleotide sequence ID" value="NZ_WWEN01000005.1"/>
</dbReference>
<evidence type="ECO:0000256" key="3">
    <source>
        <dbReference type="ARBA" id="ARBA00022475"/>
    </source>
</evidence>
<dbReference type="InterPro" id="IPR002898">
    <property type="entry name" value="MotA_ExbB_proton_chnl"/>
</dbReference>
<evidence type="ECO:0000256" key="7">
    <source>
        <dbReference type="ARBA" id="ARBA00023136"/>
    </source>
</evidence>
<evidence type="ECO:0000256" key="9">
    <source>
        <dbReference type="SAM" id="Phobius"/>
    </source>
</evidence>
<accession>A0A6L8LMI2</accession>
<gene>
    <name evidence="11" type="ORF">GR167_12990</name>
</gene>